<dbReference type="EMBL" id="LXYT01000002">
    <property type="protein sequence ID" value="OLY43443.1"/>
    <property type="molecule type" value="Genomic_DNA"/>
</dbReference>
<organism evidence="14 15">
    <name type="scientific">Bartonella apis</name>
    <dbReference type="NCBI Taxonomy" id="1686310"/>
    <lineage>
        <taxon>Bacteria</taxon>
        <taxon>Pseudomonadati</taxon>
        <taxon>Pseudomonadota</taxon>
        <taxon>Alphaproteobacteria</taxon>
        <taxon>Hyphomicrobiales</taxon>
        <taxon>Bartonellaceae</taxon>
        <taxon>Bartonella</taxon>
    </lineage>
</organism>
<sequence length="340" mass="37020">MSEATPDKAKATTGAAGQTSSDAAKPEAAPESSEEKKKDVLAEHILRAAGISSDDLQSFQHVFGDAATNLCARLAQYTSATFTIEVKSLDTLKADALPKIITGDTLVVRFEADHWGGDVLFVLDANLVSIATDAFFGAAKPAILNRNGRPFSPVETKTGETLAEVLSASMDDVFGNGDGTLFNFKETTNAQDFDIEEFEQLRMFSCVLSVKSGEVETTLNLLLPRSCHRPIQEAVTRVLRAPSTRTDPLWAKRLRQEVSRAHVAIEAYIIQGSMTLEDLMNIQIGQVLPLPANAVKQVRLRSGDKPLYKCSLGKVGSNFSVRVTDPIDEEEEMYDELVHS</sequence>
<feature type="compositionally biased region" description="Basic and acidic residues" evidence="12">
    <location>
        <begin position="1"/>
        <end position="10"/>
    </location>
</feature>
<comment type="subcellular location">
    <subcellularLocation>
        <location evidence="1">Bacterial flagellum basal body</location>
    </subcellularLocation>
    <subcellularLocation>
        <location evidence="2">Cell inner membrane</location>
        <topology evidence="2">Peripheral membrane protein</topology>
    </subcellularLocation>
</comment>
<dbReference type="InterPro" id="IPR036429">
    <property type="entry name" value="SpoA-like_sf"/>
</dbReference>
<dbReference type="Pfam" id="PF01052">
    <property type="entry name" value="FliMN_C"/>
    <property type="match status" value="1"/>
</dbReference>
<evidence type="ECO:0000256" key="3">
    <source>
        <dbReference type="ARBA" id="ARBA00011049"/>
    </source>
</evidence>
<keyword evidence="8" id="KW-0283">Flagellar rotation</keyword>
<evidence type="ECO:0000313" key="15">
    <source>
        <dbReference type="Proteomes" id="UP000187344"/>
    </source>
</evidence>
<evidence type="ECO:0000256" key="7">
    <source>
        <dbReference type="ARBA" id="ARBA00022519"/>
    </source>
</evidence>
<dbReference type="Pfam" id="PF02154">
    <property type="entry name" value="FliM"/>
    <property type="match status" value="1"/>
</dbReference>
<dbReference type="GO" id="GO:0071978">
    <property type="term" value="P:bacterial-type flagellum-dependent swarming motility"/>
    <property type="evidence" value="ECO:0007669"/>
    <property type="project" value="TreeGrafter"/>
</dbReference>
<evidence type="ECO:0000256" key="12">
    <source>
        <dbReference type="SAM" id="MobiDB-lite"/>
    </source>
</evidence>
<dbReference type="InterPro" id="IPR028976">
    <property type="entry name" value="CheC-like_sf"/>
</dbReference>
<feature type="compositionally biased region" description="Low complexity" evidence="12">
    <location>
        <begin position="11"/>
        <end position="31"/>
    </location>
</feature>
<comment type="function">
    <text evidence="11">FliM is one of three proteins (FliG, FliN, FliM) that forms the rotor-mounted switch complex (C ring), located at the base of the basal body. This complex interacts with the CheY and CheZ chemotaxis proteins, in addition to contacting components of the motor that determine the direction of flagellar rotation.</text>
</comment>
<proteinExistence type="inferred from homology"/>
<keyword evidence="5" id="KW-1003">Cell membrane</keyword>
<evidence type="ECO:0000259" key="13">
    <source>
        <dbReference type="Pfam" id="PF01052"/>
    </source>
</evidence>
<feature type="region of interest" description="Disordered" evidence="12">
    <location>
        <begin position="1"/>
        <end position="37"/>
    </location>
</feature>
<keyword evidence="9" id="KW-0472">Membrane</keyword>
<evidence type="ECO:0000256" key="1">
    <source>
        <dbReference type="ARBA" id="ARBA00004117"/>
    </source>
</evidence>
<evidence type="ECO:0000256" key="11">
    <source>
        <dbReference type="ARBA" id="ARBA00025044"/>
    </source>
</evidence>
<gene>
    <name evidence="14" type="ORF">PEB0149_008700</name>
</gene>
<keyword evidence="6" id="KW-0145">Chemotaxis</keyword>
<dbReference type="GO" id="GO:0009425">
    <property type="term" value="C:bacterial-type flagellum basal body"/>
    <property type="evidence" value="ECO:0007669"/>
    <property type="project" value="UniProtKB-SubCell"/>
</dbReference>
<dbReference type="InterPro" id="IPR001689">
    <property type="entry name" value="Flag_FliM"/>
</dbReference>
<dbReference type="AlphaFoldDB" id="A0A1R0F8Y5"/>
<keyword evidence="14" id="KW-0966">Cell projection</keyword>
<evidence type="ECO:0000313" key="14">
    <source>
        <dbReference type="EMBL" id="OLY43443.1"/>
    </source>
</evidence>
<dbReference type="InterPro" id="IPR001543">
    <property type="entry name" value="FliN-like_C"/>
</dbReference>
<keyword evidence="14" id="KW-0282">Flagellum</keyword>
<dbReference type="GO" id="GO:0005886">
    <property type="term" value="C:plasma membrane"/>
    <property type="evidence" value="ECO:0007669"/>
    <property type="project" value="UniProtKB-SubCell"/>
</dbReference>
<accession>A0A1R0F8Y5</accession>
<evidence type="ECO:0000256" key="9">
    <source>
        <dbReference type="ARBA" id="ARBA00023136"/>
    </source>
</evidence>
<protein>
    <recommendedName>
        <fullName evidence="4">Flagellar motor switch protein FliM</fullName>
    </recommendedName>
</protein>
<comment type="similarity">
    <text evidence="3">Belongs to the FliM family.</text>
</comment>
<keyword evidence="14" id="KW-0969">Cilium</keyword>
<dbReference type="Gene3D" id="3.40.1550.10">
    <property type="entry name" value="CheC-like"/>
    <property type="match status" value="1"/>
</dbReference>
<evidence type="ECO:0000256" key="4">
    <source>
        <dbReference type="ARBA" id="ARBA00021898"/>
    </source>
</evidence>
<evidence type="ECO:0000256" key="8">
    <source>
        <dbReference type="ARBA" id="ARBA00022779"/>
    </source>
</evidence>
<evidence type="ECO:0000256" key="10">
    <source>
        <dbReference type="ARBA" id="ARBA00023143"/>
    </source>
</evidence>
<dbReference type="PANTHER" id="PTHR30034">
    <property type="entry name" value="FLAGELLAR MOTOR SWITCH PROTEIN FLIM"/>
    <property type="match status" value="1"/>
</dbReference>
<dbReference type="GO" id="GO:0003774">
    <property type="term" value="F:cytoskeletal motor activity"/>
    <property type="evidence" value="ECO:0007669"/>
    <property type="project" value="InterPro"/>
</dbReference>
<keyword evidence="15" id="KW-1185">Reference proteome</keyword>
<dbReference type="GO" id="GO:0050918">
    <property type="term" value="P:positive chemotaxis"/>
    <property type="evidence" value="ECO:0007669"/>
    <property type="project" value="TreeGrafter"/>
</dbReference>
<keyword evidence="7" id="KW-0997">Cell inner membrane</keyword>
<evidence type="ECO:0000256" key="6">
    <source>
        <dbReference type="ARBA" id="ARBA00022500"/>
    </source>
</evidence>
<feature type="domain" description="Flagellar motor switch protein FliN-like C-terminal" evidence="13">
    <location>
        <begin position="256"/>
        <end position="327"/>
    </location>
</feature>
<dbReference type="PANTHER" id="PTHR30034:SF3">
    <property type="entry name" value="FLAGELLAR MOTOR SWITCH PROTEIN FLIM"/>
    <property type="match status" value="1"/>
</dbReference>
<comment type="caution">
    <text evidence="14">The sequence shown here is derived from an EMBL/GenBank/DDBJ whole genome shotgun (WGS) entry which is preliminary data.</text>
</comment>
<reference evidence="14 15" key="1">
    <citation type="submission" date="2016-12" db="EMBL/GenBank/DDBJ databases">
        <title>Comparative genomics of Bartonella apis.</title>
        <authorList>
            <person name="Engel P."/>
        </authorList>
    </citation>
    <scope>NUCLEOTIDE SEQUENCE [LARGE SCALE GENOMIC DNA]</scope>
    <source>
        <strain evidence="14 15">PEB0149</strain>
    </source>
</reference>
<evidence type="ECO:0000256" key="2">
    <source>
        <dbReference type="ARBA" id="ARBA00004417"/>
    </source>
</evidence>
<name>A0A1R0F8Y5_9HYPH</name>
<keyword evidence="10" id="KW-0975">Bacterial flagellum</keyword>
<dbReference type="Gene3D" id="2.30.330.10">
    <property type="entry name" value="SpoA-like"/>
    <property type="match status" value="1"/>
</dbReference>
<dbReference type="OrthoDB" id="8273530at2"/>
<dbReference type="RefSeq" id="WP_083639821.1">
    <property type="nucleotide sequence ID" value="NZ_CALYQA010000001.1"/>
</dbReference>
<dbReference type="Proteomes" id="UP000187344">
    <property type="component" value="Unassembled WGS sequence"/>
</dbReference>
<evidence type="ECO:0000256" key="5">
    <source>
        <dbReference type="ARBA" id="ARBA00022475"/>
    </source>
</evidence>
<dbReference type="SUPFAM" id="SSF101801">
    <property type="entry name" value="Surface presentation of antigens (SPOA)"/>
    <property type="match status" value="1"/>
</dbReference>